<protein>
    <recommendedName>
        <fullName evidence="2">Methyltransferase type 11 domain-containing protein</fullName>
    </recommendedName>
</protein>
<dbReference type="Gene3D" id="3.40.50.150">
    <property type="entry name" value="Vaccinia Virus protein VP39"/>
    <property type="match status" value="1"/>
</dbReference>
<evidence type="ECO:0000259" key="2">
    <source>
        <dbReference type="Pfam" id="PF08241"/>
    </source>
</evidence>
<dbReference type="OrthoDB" id="9810615at2"/>
<organism evidence="3 4">
    <name type="scientific">Chryseobacterium arthrosphaerae</name>
    <dbReference type="NCBI Taxonomy" id="651561"/>
    <lineage>
        <taxon>Bacteria</taxon>
        <taxon>Pseudomonadati</taxon>
        <taxon>Bacteroidota</taxon>
        <taxon>Flavobacteriia</taxon>
        <taxon>Flavobacteriales</taxon>
        <taxon>Weeksellaceae</taxon>
        <taxon>Chryseobacterium group</taxon>
        <taxon>Chryseobacterium</taxon>
    </lineage>
</organism>
<keyword evidence="1" id="KW-0472">Membrane</keyword>
<dbReference type="STRING" id="651561.BBI00_09630"/>
<comment type="caution">
    <text evidence="3">The sequence shown here is derived from an EMBL/GenBank/DDBJ whole genome shotgun (WGS) entry which is preliminary data.</text>
</comment>
<dbReference type="RefSeq" id="WP_065398563.1">
    <property type="nucleotide sequence ID" value="NZ_CP064938.1"/>
</dbReference>
<dbReference type="SUPFAM" id="SSF53335">
    <property type="entry name" value="S-adenosyl-L-methionine-dependent methyltransferases"/>
    <property type="match status" value="1"/>
</dbReference>
<dbReference type="GO" id="GO:0008757">
    <property type="term" value="F:S-adenosylmethionine-dependent methyltransferase activity"/>
    <property type="evidence" value="ECO:0007669"/>
    <property type="project" value="InterPro"/>
</dbReference>
<dbReference type="InterPro" id="IPR013216">
    <property type="entry name" value="Methyltransf_11"/>
</dbReference>
<accession>A0A1B8ZSL0</accession>
<evidence type="ECO:0000313" key="4">
    <source>
        <dbReference type="Proteomes" id="UP000093432"/>
    </source>
</evidence>
<dbReference type="EMBL" id="MAYG01000001">
    <property type="protein sequence ID" value="OCA74574.1"/>
    <property type="molecule type" value="Genomic_DNA"/>
</dbReference>
<feature type="domain" description="Methyltransferase type 11" evidence="2">
    <location>
        <begin position="133"/>
        <end position="190"/>
    </location>
</feature>
<feature type="transmembrane region" description="Helical" evidence="1">
    <location>
        <begin position="44"/>
        <end position="63"/>
    </location>
</feature>
<feature type="transmembrane region" description="Helical" evidence="1">
    <location>
        <begin position="15"/>
        <end position="38"/>
    </location>
</feature>
<dbReference type="InterPro" id="IPR029063">
    <property type="entry name" value="SAM-dependent_MTases_sf"/>
</dbReference>
<sequence>MKITRLVILFNYKKILLGAVISLFLFILSFQIGSAILIILMRGLGALIIINIIASLAASYILYDKSGLYELNDLDGIIDWSKTENAVLIHASFDPLSQRLEEKYPHLNLTVCDIYGNRHEHESGIEVSKKMFPPNPKEIKISPDQLPFENESQDVILAVTALHEILDHGKRVLFFKEAKRILKKGGLIIVSEQFRDTTNFIFFNIGAFHFLSRKQWMDSISPSGLKIIKNQKITPFADMLVIRKDYQ</sequence>
<keyword evidence="1" id="KW-1133">Transmembrane helix</keyword>
<name>A0A1B8ZSL0_9FLAO</name>
<dbReference type="AlphaFoldDB" id="A0A1B8ZSL0"/>
<dbReference type="Pfam" id="PF08241">
    <property type="entry name" value="Methyltransf_11"/>
    <property type="match status" value="1"/>
</dbReference>
<proteinExistence type="predicted"/>
<gene>
    <name evidence="3" type="ORF">BBI00_09630</name>
</gene>
<dbReference type="Proteomes" id="UP000093432">
    <property type="component" value="Unassembled WGS sequence"/>
</dbReference>
<reference evidence="4" key="1">
    <citation type="submission" date="2016-07" db="EMBL/GenBank/DDBJ databases">
        <authorList>
            <person name="Florea S."/>
            <person name="Webb J.S."/>
            <person name="Jaromczyk J."/>
            <person name="Schardl C.L."/>
        </authorList>
    </citation>
    <scope>NUCLEOTIDE SEQUENCE [LARGE SCALE GENOMIC DNA]</scope>
    <source>
        <strain evidence="4">CC-VM-7</strain>
    </source>
</reference>
<evidence type="ECO:0000313" key="3">
    <source>
        <dbReference type="EMBL" id="OCA74574.1"/>
    </source>
</evidence>
<evidence type="ECO:0000256" key="1">
    <source>
        <dbReference type="SAM" id="Phobius"/>
    </source>
</evidence>
<keyword evidence="1" id="KW-0812">Transmembrane</keyword>